<dbReference type="SUPFAM" id="SSF50129">
    <property type="entry name" value="GroES-like"/>
    <property type="match status" value="1"/>
</dbReference>
<dbReference type="GO" id="GO:0031177">
    <property type="term" value="F:phosphopantetheine binding"/>
    <property type="evidence" value="ECO:0007669"/>
    <property type="project" value="InterPro"/>
</dbReference>
<gene>
    <name evidence="12" type="ORF">FHS40_009189</name>
</gene>
<dbReference type="InterPro" id="IPR011032">
    <property type="entry name" value="GroES-like_sf"/>
</dbReference>
<dbReference type="InterPro" id="IPR020843">
    <property type="entry name" value="ER"/>
</dbReference>
<dbReference type="GO" id="GO:0017000">
    <property type="term" value="P:antibiotic biosynthetic process"/>
    <property type="evidence" value="ECO:0007669"/>
    <property type="project" value="UniProtKB-KW"/>
</dbReference>
<dbReference type="InterPro" id="IPR036291">
    <property type="entry name" value="NAD(P)-bd_dom_sf"/>
</dbReference>
<dbReference type="SMART" id="SM00826">
    <property type="entry name" value="PKS_DH"/>
    <property type="match status" value="1"/>
</dbReference>
<evidence type="ECO:0000256" key="7">
    <source>
        <dbReference type="ARBA" id="ARBA00023315"/>
    </source>
</evidence>
<dbReference type="EMBL" id="JACHJD010000063">
    <property type="protein sequence ID" value="MBB5110059.1"/>
    <property type="molecule type" value="Genomic_DNA"/>
</dbReference>
<dbReference type="Gene3D" id="1.10.1200.10">
    <property type="entry name" value="ACP-like"/>
    <property type="match status" value="1"/>
</dbReference>
<dbReference type="GO" id="GO:0006633">
    <property type="term" value="P:fatty acid biosynthetic process"/>
    <property type="evidence" value="ECO:0007669"/>
    <property type="project" value="InterPro"/>
</dbReference>
<dbReference type="RefSeq" id="WP_311775254.1">
    <property type="nucleotide sequence ID" value="NZ_JACHJD010000063.1"/>
</dbReference>
<dbReference type="SUPFAM" id="SSF47336">
    <property type="entry name" value="ACP-like"/>
    <property type="match status" value="1"/>
</dbReference>
<keyword evidence="2" id="KW-0596">Phosphopantetheine</keyword>
<evidence type="ECO:0000313" key="13">
    <source>
        <dbReference type="Proteomes" id="UP000549009"/>
    </source>
</evidence>
<dbReference type="PROSITE" id="PS00606">
    <property type="entry name" value="KS3_1"/>
    <property type="match status" value="1"/>
</dbReference>
<dbReference type="Pfam" id="PF13602">
    <property type="entry name" value="ADH_zinc_N_2"/>
    <property type="match status" value="1"/>
</dbReference>
<dbReference type="InterPro" id="IPR018201">
    <property type="entry name" value="Ketoacyl_synth_AS"/>
</dbReference>
<feature type="active site" description="Proton donor; for dehydratase activity" evidence="8">
    <location>
        <position position="688"/>
    </location>
</feature>
<dbReference type="Pfam" id="PF00550">
    <property type="entry name" value="PP-binding"/>
    <property type="match status" value="1"/>
</dbReference>
<name>A0A7W8B481_STRST</name>
<dbReference type="SUPFAM" id="SSF53901">
    <property type="entry name" value="Thiolase-like"/>
    <property type="match status" value="2"/>
</dbReference>
<evidence type="ECO:0000259" key="9">
    <source>
        <dbReference type="PROSITE" id="PS50075"/>
    </source>
</evidence>
<dbReference type="PROSITE" id="PS50075">
    <property type="entry name" value="CARRIER"/>
    <property type="match status" value="1"/>
</dbReference>
<dbReference type="InterPro" id="IPR014030">
    <property type="entry name" value="Ketoacyl_synth_N"/>
</dbReference>
<dbReference type="Pfam" id="PF21089">
    <property type="entry name" value="PKS_DH_N"/>
    <property type="match status" value="1"/>
</dbReference>
<dbReference type="SUPFAM" id="SSF52151">
    <property type="entry name" value="FabD/lysophospholipase-like"/>
    <property type="match status" value="1"/>
</dbReference>
<dbReference type="SMART" id="SM00823">
    <property type="entry name" value="PKS_PP"/>
    <property type="match status" value="1"/>
</dbReference>
<keyword evidence="6" id="KW-0511">Multifunctional enzyme</keyword>
<dbReference type="InterPro" id="IPR042104">
    <property type="entry name" value="PKS_dehydratase_sf"/>
</dbReference>
<dbReference type="SUPFAM" id="SSF55048">
    <property type="entry name" value="Probable ACP-binding domain of malonyl-CoA ACP transacylase"/>
    <property type="match status" value="1"/>
</dbReference>
<dbReference type="SMART" id="SM00827">
    <property type="entry name" value="PKS_AT"/>
    <property type="match status" value="1"/>
</dbReference>
<dbReference type="Pfam" id="PF00109">
    <property type="entry name" value="ketoacyl-synt"/>
    <property type="match status" value="1"/>
</dbReference>
<dbReference type="InterPro" id="IPR016036">
    <property type="entry name" value="Malonyl_transacylase_ACP-bd"/>
</dbReference>
<dbReference type="Pfam" id="PF00698">
    <property type="entry name" value="Acyl_transf_1"/>
    <property type="match status" value="1"/>
</dbReference>
<dbReference type="CDD" id="cd08956">
    <property type="entry name" value="KR_3_FAS_SDR_x"/>
    <property type="match status" value="1"/>
</dbReference>
<dbReference type="Pfam" id="PF08659">
    <property type="entry name" value="KR"/>
    <property type="match status" value="1"/>
</dbReference>
<dbReference type="PROSITE" id="PS52019">
    <property type="entry name" value="PKS_MFAS_DH"/>
    <property type="match status" value="1"/>
</dbReference>
<dbReference type="Pfam" id="PF08240">
    <property type="entry name" value="ADH_N"/>
    <property type="match status" value="1"/>
</dbReference>
<evidence type="ECO:0000259" key="11">
    <source>
        <dbReference type="PROSITE" id="PS52019"/>
    </source>
</evidence>
<dbReference type="PROSITE" id="PS52004">
    <property type="entry name" value="KS3_2"/>
    <property type="match status" value="1"/>
</dbReference>
<dbReference type="Gene3D" id="3.40.50.11460">
    <property type="match status" value="1"/>
</dbReference>
<organism evidence="12 13">
    <name type="scientific">Streptomyces spectabilis</name>
    <dbReference type="NCBI Taxonomy" id="68270"/>
    <lineage>
        <taxon>Bacteria</taxon>
        <taxon>Bacillati</taxon>
        <taxon>Actinomycetota</taxon>
        <taxon>Actinomycetes</taxon>
        <taxon>Kitasatosporales</taxon>
        <taxon>Streptomycetaceae</taxon>
        <taxon>Streptomyces</taxon>
    </lineage>
</organism>
<evidence type="ECO:0000256" key="4">
    <source>
        <dbReference type="ARBA" id="ARBA00022679"/>
    </source>
</evidence>
<feature type="domain" description="Ketosynthase family 3 (KS3)" evidence="10">
    <location>
        <begin position="1647"/>
        <end position="1949"/>
    </location>
</feature>
<dbReference type="InterPro" id="IPR014031">
    <property type="entry name" value="Ketoacyl_synth_C"/>
</dbReference>
<dbReference type="PANTHER" id="PTHR43775">
    <property type="entry name" value="FATTY ACID SYNTHASE"/>
    <property type="match status" value="1"/>
</dbReference>
<dbReference type="InterPro" id="IPR016039">
    <property type="entry name" value="Thiolase-like"/>
</dbReference>
<evidence type="ECO:0000313" key="12">
    <source>
        <dbReference type="EMBL" id="MBB5110059.1"/>
    </source>
</evidence>
<dbReference type="GO" id="GO:0004312">
    <property type="term" value="F:fatty acid synthase activity"/>
    <property type="evidence" value="ECO:0007669"/>
    <property type="project" value="TreeGrafter"/>
</dbReference>
<feature type="region of interest" description="C-terminal hotdog fold" evidence="8">
    <location>
        <begin position="627"/>
        <end position="765"/>
    </location>
</feature>
<dbReference type="InterPro" id="IPR050091">
    <property type="entry name" value="PKS_NRPS_Biosynth_Enz"/>
</dbReference>
<evidence type="ECO:0000256" key="1">
    <source>
        <dbReference type="ARBA" id="ARBA00004792"/>
    </source>
</evidence>
<dbReference type="InterPro" id="IPR049551">
    <property type="entry name" value="PKS_DH_C"/>
</dbReference>
<feature type="non-terminal residue" evidence="12">
    <location>
        <position position="1949"/>
    </location>
</feature>
<evidence type="ECO:0000259" key="10">
    <source>
        <dbReference type="PROSITE" id="PS52004"/>
    </source>
</evidence>
<dbReference type="PANTHER" id="PTHR43775:SF51">
    <property type="entry name" value="INACTIVE PHENOLPHTHIOCEROL SYNTHESIS POLYKETIDE SYNTHASE TYPE I PKS1-RELATED"/>
    <property type="match status" value="1"/>
</dbReference>
<comment type="caution">
    <text evidence="12">The sequence shown here is derived from an EMBL/GenBank/DDBJ whole genome shotgun (WGS) entry which is preliminary data.</text>
</comment>
<dbReference type="Pfam" id="PF22621">
    <property type="entry name" value="CurL-like_PKS_C"/>
    <property type="match status" value="1"/>
</dbReference>
<dbReference type="Gene3D" id="3.30.70.3290">
    <property type="match status" value="1"/>
</dbReference>
<protein>
    <submittedName>
        <fullName evidence="12">Acyl transferase domain-containing protein/NADPH:quinone reductase-like Zn-dependent oxidoreductase/NAD(P)-dependent dehydrogenase (Short-subunit alcohol dehydrogenase family)</fullName>
    </submittedName>
</protein>
<feature type="active site" description="Proton acceptor; for dehydratase activity" evidence="8">
    <location>
        <position position="522"/>
    </location>
</feature>
<dbReference type="InterPro" id="IPR020807">
    <property type="entry name" value="PKS_DH"/>
</dbReference>
<dbReference type="FunFam" id="1.10.1200.10:FF:000007">
    <property type="entry name" value="Probable polyketide synthase pks17"/>
    <property type="match status" value="1"/>
</dbReference>
<dbReference type="SUPFAM" id="SSF51735">
    <property type="entry name" value="NAD(P)-binding Rossmann-fold domains"/>
    <property type="match status" value="3"/>
</dbReference>
<comment type="pathway">
    <text evidence="1">Antibiotic biosynthesis.</text>
</comment>
<proteinExistence type="predicted"/>
<evidence type="ECO:0000256" key="5">
    <source>
        <dbReference type="ARBA" id="ARBA00023194"/>
    </source>
</evidence>
<dbReference type="FunFam" id="3.40.366.10:FF:000002">
    <property type="entry name" value="Probable polyketide synthase 2"/>
    <property type="match status" value="1"/>
</dbReference>
<keyword evidence="4 12" id="KW-0808">Transferase</keyword>
<dbReference type="Pfam" id="PF02801">
    <property type="entry name" value="Ketoacyl-synt_C"/>
    <property type="match status" value="1"/>
</dbReference>
<evidence type="ECO:0000256" key="8">
    <source>
        <dbReference type="PROSITE-ProRule" id="PRU01363"/>
    </source>
</evidence>
<evidence type="ECO:0000256" key="2">
    <source>
        <dbReference type="ARBA" id="ARBA00022450"/>
    </source>
</evidence>
<dbReference type="InterPro" id="IPR049900">
    <property type="entry name" value="PKS_mFAS_DH"/>
</dbReference>
<accession>A0A7W8B481</accession>
<dbReference type="InterPro" id="IPR001227">
    <property type="entry name" value="Ac_transferase_dom_sf"/>
</dbReference>
<feature type="domain" description="Carrier" evidence="9">
    <location>
        <begin position="1553"/>
        <end position="1628"/>
    </location>
</feature>
<dbReference type="Gene3D" id="3.90.180.10">
    <property type="entry name" value="Medium-chain alcohol dehydrogenases, catalytic domain"/>
    <property type="match status" value="1"/>
</dbReference>
<dbReference type="InterPro" id="IPR020806">
    <property type="entry name" value="PKS_PP-bd"/>
</dbReference>
<dbReference type="InterPro" id="IPR013968">
    <property type="entry name" value="PKS_KR"/>
</dbReference>
<dbReference type="FunFam" id="3.90.180.10:FF:000032">
    <property type="entry name" value="Probable polyketide synthase pks1"/>
    <property type="match status" value="1"/>
</dbReference>
<dbReference type="SMART" id="SM00825">
    <property type="entry name" value="PKS_KS"/>
    <property type="match status" value="1"/>
</dbReference>
<dbReference type="InterPro" id="IPR009081">
    <property type="entry name" value="PP-bd_ACP"/>
</dbReference>
<keyword evidence="3" id="KW-0597">Phosphoprotein</keyword>
<dbReference type="InterPro" id="IPR020841">
    <property type="entry name" value="PKS_Beta-ketoAc_synthase_dom"/>
</dbReference>
<dbReference type="Proteomes" id="UP000549009">
    <property type="component" value="Unassembled WGS sequence"/>
</dbReference>
<dbReference type="Gene3D" id="3.40.366.10">
    <property type="entry name" value="Malonyl-Coenzyme A Acyl Carrier Protein, domain 2"/>
    <property type="match status" value="1"/>
</dbReference>
<keyword evidence="13" id="KW-1185">Reference proteome</keyword>
<dbReference type="InterPro" id="IPR013154">
    <property type="entry name" value="ADH-like_N"/>
</dbReference>
<dbReference type="InterPro" id="IPR016035">
    <property type="entry name" value="Acyl_Trfase/lysoPLipase"/>
</dbReference>
<dbReference type="InterPro" id="IPR014043">
    <property type="entry name" value="Acyl_transferase_dom"/>
</dbReference>
<dbReference type="GO" id="GO:0004315">
    <property type="term" value="F:3-oxoacyl-[acyl-carrier-protein] synthase activity"/>
    <property type="evidence" value="ECO:0007669"/>
    <property type="project" value="InterPro"/>
</dbReference>
<dbReference type="FunFam" id="3.40.50.720:FF:000209">
    <property type="entry name" value="Polyketide synthase Pks12"/>
    <property type="match status" value="1"/>
</dbReference>
<dbReference type="Pfam" id="PF14765">
    <property type="entry name" value="PS-DH"/>
    <property type="match status" value="1"/>
</dbReference>
<dbReference type="SMART" id="SM00829">
    <property type="entry name" value="PKS_ER"/>
    <property type="match status" value="1"/>
</dbReference>
<keyword evidence="7" id="KW-0012">Acyltransferase</keyword>
<dbReference type="CDD" id="cd05195">
    <property type="entry name" value="enoyl_red"/>
    <property type="match status" value="1"/>
</dbReference>
<feature type="domain" description="PKS/mFAS DH" evidence="11">
    <location>
        <begin position="490"/>
        <end position="765"/>
    </location>
</feature>
<dbReference type="Gene3D" id="3.40.47.10">
    <property type="match status" value="1"/>
</dbReference>
<dbReference type="Pfam" id="PF22953">
    <property type="entry name" value="SpnB_Rossmann"/>
    <property type="match status" value="1"/>
</dbReference>
<dbReference type="GO" id="GO:0016491">
    <property type="term" value="F:oxidoreductase activity"/>
    <property type="evidence" value="ECO:0007669"/>
    <property type="project" value="InterPro"/>
</dbReference>
<sequence length="1949" mass="207037">MSSFGISGTNAHLILEQAPATEPVEPRPDRALQGAVPWLLSAKSDDALRVQAQRLLRYLADHPDTDPVAVGSTLATARAHFDHRAAILGHHHDQFRQGLQAIAEDRPATNVAHGTRPANPGKTVFVFPGQGTQYPGMGRELFDTEPVFADRVLTCAQAFAPFLDWSLPATLRGTDQAAPLERIDVVQPALFTIMVSLAALWRSYGVEPDAVVGTSQGEIAAAYIAGALSLDDAARIVALRSKLLYERFTGWGALAALFLPVEDAEARLTRWQGRLAVAGITAPTLVTVSGDATALDELIAQCTSDGIRARRIAATVATHCARVDDYQQELREILHPIPPSPLTIPFYSTVTGHRIDTDLDRDYWYANIRQPVLFEQATRTLLATGHHTFIEIGPHPVQALAIEETAEHTNTPATVIATLRRDHDSTCALRTELARAHAHGLPITWNTLFQGQNPQRVDLPTYPFEHQRYWLNPATTDTDPTALGLTPANHPLLGAMIELPDDQGILFTGQLSLHTHPWLADHQVDGTVLVPATALIELALHAGARLGCGRVEELLIEIPLILNEHDAARLKLIVGAPDNTGCRSLRLCAQPEDAAPDQPWICHARGMLQPATGEVTTDATVWPGPGATPISLYGFYSQLADAGYQYGPAFNGLRHLWRDGATSYAEAALDDDLQDQVSGYGVHPALLDAALHAILLDGQADPGQIRLPFSCNGITLSATGATRLRARITPTGPDTVSLEAVDSAGQPVLHVRSLTLRPISRHDAANPASSGNPLYLLNWRLAPNVGSGPGPAAANLDIQTVHDLSDLTAVRDGRLPDVLILSCVDVQGDGTETVRAPVCHVLSVLQEWLGDNRFDNTRLVVLTRGAVAAASADIPDLAQAGIWGLVRSAQSEYPDRITLLDTDPATPVMAETDAITATAIGMGEAQLAHRDGTLLIPQLAHVTGTYLVPPEDTVAWRIDSRGTGIFDDVGIVANPRLSEPLEPGQIRIAIRAAGMNFHDVAVALGLIEGQEAMGSEAAGVVLECAPDVTTPSVGDSVMGIVSAGFAPQAVVDHQMVTMIPASWSFVQAAATPVAFATAYHGLVDLADLHAGESVLIHTATGGVGMAAVQLARHLGAEVFATASRGKWDTLRSLGLDDEHVADSRDLQFLDTFRAVTNGRGIDVVLNSLTGESVDASLQLLASGGRFLEIGKTDLRDPETIETAHPGVSYHAFSMTSVVPARIQQILEKITALFTRGMLSPLPVRTWDLRRAPEALRFMAQARHIGKIVLTMPTPIDPGGTVLITGGTGTLGGLIARHLTSSCGARSLMLASRQGMAAQGAESLREELRELGARVEIVACDISDRDAVAEVLDQIPAEHRLTGIVHAAAVLDDGVITGLSAEGVSTVFGPKVDGALHLHELTRNLDLSFFVLFSSVAGVVGTAGQGNYAAANSVLDAVAHHRNTHGLSCTSLAWGLWQQKSQWTTALTGTDHIRLRRAGLLPIPTSQALAMFDESLTTPQAALSAITVDPQLTTTDAPPVLRGLARVAQRTATNTDTAGVAGKLATLTQAEGEQFLQDMVCSHAATVLGHPTPGAVHPQRAFKDQGFTSLTAVELRNLLANVVGARLPATLIFDHADPSRLAQYLWKRVLKVSARQHHTPATQPGIDADRIAIIGMGCRYPGGVHNPDDLWHLVRSGVDAIGGLPDNRGWNLNDLYDPDREAVGHSYVRHGGFLDAAEQFDAGFFGISLYEALAMDPQQRQLLETTWETLEDAGIDPTSLRGSRTGVIVGVPDDGYGPRSSQVPAEIAGLALTGTTLSVASGRIAYALGLEGPAVSVDTACSSSLVALHWACQSLRLSEADLVVCGGATIVANPFVFLELSRLQGLSISGRCKAFSALADGIGIAEGVGLLALERLSDAQRNGHPVLAVIRGSAVNQDGASNGLTAPNGPSQERVIRQALANAYLSASDV</sequence>
<evidence type="ECO:0000256" key="3">
    <source>
        <dbReference type="ARBA" id="ARBA00022553"/>
    </source>
</evidence>
<dbReference type="InterPro" id="IPR049552">
    <property type="entry name" value="PKS_DH_N"/>
</dbReference>
<keyword evidence="5" id="KW-0045">Antibiotic biosynthesis</keyword>
<dbReference type="SMART" id="SM00822">
    <property type="entry name" value="PKS_KR"/>
    <property type="match status" value="1"/>
</dbReference>
<dbReference type="CDD" id="cd00833">
    <property type="entry name" value="PKS"/>
    <property type="match status" value="1"/>
</dbReference>
<dbReference type="Gene3D" id="3.10.129.110">
    <property type="entry name" value="Polyketide synthase dehydratase"/>
    <property type="match status" value="1"/>
</dbReference>
<dbReference type="InterPro" id="IPR055123">
    <property type="entry name" value="SpnB-like_Rossmann"/>
</dbReference>
<feature type="region of interest" description="N-terminal hotdog fold" evidence="8">
    <location>
        <begin position="490"/>
        <end position="615"/>
    </location>
</feature>
<dbReference type="InterPro" id="IPR036736">
    <property type="entry name" value="ACP-like_sf"/>
</dbReference>
<dbReference type="InterPro" id="IPR057326">
    <property type="entry name" value="KR_dom"/>
</dbReference>
<evidence type="ECO:0000256" key="6">
    <source>
        <dbReference type="ARBA" id="ARBA00023268"/>
    </source>
</evidence>
<reference evidence="12 13" key="1">
    <citation type="submission" date="2020-08" db="EMBL/GenBank/DDBJ databases">
        <title>Genomic Encyclopedia of Type Strains, Phase III (KMG-III): the genomes of soil and plant-associated and newly described type strains.</title>
        <authorList>
            <person name="Whitman W."/>
        </authorList>
    </citation>
    <scope>NUCLEOTIDE SEQUENCE [LARGE SCALE GENOMIC DNA]</scope>
    <source>
        <strain evidence="12 13">CECT 3146</strain>
    </source>
</reference>
<dbReference type="Gene3D" id="3.40.50.720">
    <property type="entry name" value="NAD(P)-binding Rossmann-like Domain"/>
    <property type="match status" value="1"/>
</dbReference>